<sequence>MGIAWRAREATLDDIRGSPEDSYKMLSKFAYILELNNPSSVMEYKVDVDGRFLYFFMALSTFISGWQHCRLVISIDGTSLKNSTVAFNIVDFKREIRLLESSAPGIREELESIGFAK</sequence>
<proteinExistence type="predicted"/>
<organism evidence="1 2">
    <name type="scientific">Cucumis melo var. makuwa</name>
    <name type="common">Oriental melon</name>
    <dbReference type="NCBI Taxonomy" id="1194695"/>
    <lineage>
        <taxon>Eukaryota</taxon>
        <taxon>Viridiplantae</taxon>
        <taxon>Streptophyta</taxon>
        <taxon>Embryophyta</taxon>
        <taxon>Tracheophyta</taxon>
        <taxon>Spermatophyta</taxon>
        <taxon>Magnoliopsida</taxon>
        <taxon>eudicotyledons</taxon>
        <taxon>Gunneridae</taxon>
        <taxon>Pentapetalae</taxon>
        <taxon>rosids</taxon>
        <taxon>fabids</taxon>
        <taxon>Cucurbitales</taxon>
        <taxon>Cucurbitaceae</taxon>
        <taxon>Benincaseae</taxon>
        <taxon>Cucumis</taxon>
    </lineage>
</organism>
<dbReference type="Proteomes" id="UP000321393">
    <property type="component" value="Unassembled WGS sequence"/>
</dbReference>
<reference evidence="1 2" key="1">
    <citation type="submission" date="2019-08" db="EMBL/GenBank/DDBJ databases">
        <title>Draft genome sequences of two oriental melons (Cucumis melo L. var makuwa).</title>
        <authorList>
            <person name="Kwon S.-Y."/>
        </authorList>
    </citation>
    <scope>NUCLEOTIDE SEQUENCE [LARGE SCALE GENOMIC DNA]</scope>
    <source>
        <strain evidence="2">cv. SW 3</strain>
        <tissue evidence="1">Leaf</tissue>
    </source>
</reference>
<dbReference type="AlphaFoldDB" id="A0A5A7VDU9"/>
<gene>
    <name evidence="1" type="ORF">E6C27_scaffold17G001400</name>
</gene>
<comment type="caution">
    <text evidence="1">The sequence shown here is derived from an EMBL/GenBank/DDBJ whole genome shotgun (WGS) entry which is preliminary data.</text>
</comment>
<dbReference type="OrthoDB" id="683469at2759"/>
<dbReference type="EMBL" id="SSTE01001516">
    <property type="protein sequence ID" value="KAA0065454.1"/>
    <property type="molecule type" value="Genomic_DNA"/>
</dbReference>
<accession>A0A5A7VDU9</accession>
<protein>
    <submittedName>
        <fullName evidence="1">Protein FAR-RED ELONGATED HYPOCOTYL 3-like</fullName>
    </submittedName>
</protein>
<evidence type="ECO:0000313" key="2">
    <source>
        <dbReference type="Proteomes" id="UP000321393"/>
    </source>
</evidence>
<name>A0A5A7VDU9_CUCMM</name>
<evidence type="ECO:0000313" key="1">
    <source>
        <dbReference type="EMBL" id="KAA0065454.1"/>
    </source>
</evidence>